<evidence type="ECO:0000256" key="1">
    <source>
        <dbReference type="SAM" id="Phobius"/>
    </source>
</evidence>
<keyword evidence="1" id="KW-1133">Transmembrane helix</keyword>
<feature type="transmembrane region" description="Helical" evidence="1">
    <location>
        <begin position="96"/>
        <end position="117"/>
    </location>
</feature>
<dbReference type="AlphaFoldDB" id="A0A7C2JYK6"/>
<proteinExistence type="predicted"/>
<keyword evidence="1" id="KW-0812">Transmembrane</keyword>
<gene>
    <name evidence="2" type="ORF">ENQ76_10200</name>
</gene>
<name>A0A7C2JYK6_9PLAN</name>
<comment type="caution">
    <text evidence="2">The sequence shown here is derived from an EMBL/GenBank/DDBJ whole genome shotgun (WGS) entry which is preliminary data.</text>
</comment>
<organism evidence="2">
    <name type="scientific">Schlesneria paludicola</name>
    <dbReference type="NCBI Taxonomy" id="360056"/>
    <lineage>
        <taxon>Bacteria</taxon>
        <taxon>Pseudomonadati</taxon>
        <taxon>Planctomycetota</taxon>
        <taxon>Planctomycetia</taxon>
        <taxon>Planctomycetales</taxon>
        <taxon>Planctomycetaceae</taxon>
        <taxon>Schlesneria</taxon>
    </lineage>
</organism>
<dbReference type="EMBL" id="DSOK01000289">
    <property type="protein sequence ID" value="HEN15824.1"/>
    <property type="molecule type" value="Genomic_DNA"/>
</dbReference>
<reference evidence="2" key="1">
    <citation type="journal article" date="2020" name="mSystems">
        <title>Genome- and Community-Level Interaction Insights into Carbon Utilization and Element Cycling Functions of Hydrothermarchaeota in Hydrothermal Sediment.</title>
        <authorList>
            <person name="Zhou Z."/>
            <person name="Liu Y."/>
            <person name="Xu W."/>
            <person name="Pan J."/>
            <person name="Luo Z.H."/>
            <person name="Li M."/>
        </authorList>
    </citation>
    <scope>NUCLEOTIDE SEQUENCE [LARGE SCALE GENOMIC DNA]</scope>
    <source>
        <strain evidence="2">SpSt-339</strain>
    </source>
</reference>
<feature type="transmembrane region" description="Helical" evidence="1">
    <location>
        <begin position="137"/>
        <end position="156"/>
    </location>
</feature>
<protein>
    <submittedName>
        <fullName evidence="2">Diguanylate cyclase</fullName>
    </submittedName>
</protein>
<keyword evidence="1" id="KW-0472">Membrane</keyword>
<accession>A0A7C2JYK6</accession>
<evidence type="ECO:0000313" key="2">
    <source>
        <dbReference type="EMBL" id="HEN15824.1"/>
    </source>
</evidence>
<sequence length="180" mass="20932">MPLWMSMGFADYLCHRATQIERTSGLQESLLHSLLLMEMAIPVALCLYFEVTPLILVLMIAAFLVHEATALWDVAYAQERRQIWLIETHIHSYLGVLPFMMGSFVICLNWNQFLSLFGVGNEPPRFELIWKQPQFPVWYHLLLNGLLLVLLVIPYAEEAWRCLRTRHLPRLHPVVPRPAP</sequence>